<protein>
    <submittedName>
        <fullName evidence="3">Uncharacterized protein</fullName>
    </submittedName>
</protein>
<proteinExistence type="predicted"/>
<feature type="region of interest" description="Disordered" evidence="1">
    <location>
        <begin position="653"/>
        <end position="687"/>
    </location>
</feature>
<gene>
    <name evidence="3" type="ORF">TSOC_010970</name>
</gene>
<keyword evidence="2" id="KW-1133">Transmembrane helix</keyword>
<feature type="compositionally biased region" description="Gly residues" evidence="1">
    <location>
        <begin position="99"/>
        <end position="134"/>
    </location>
</feature>
<reference evidence="3 4" key="1">
    <citation type="journal article" date="2017" name="Mol. Biol. Evol.">
        <title>The 4-celled Tetrabaena socialis nuclear genome reveals the essential components for genetic control of cell number at the origin of multicellularity in the volvocine lineage.</title>
        <authorList>
            <person name="Featherston J."/>
            <person name="Arakaki Y."/>
            <person name="Hanschen E.R."/>
            <person name="Ferris P.J."/>
            <person name="Michod R.E."/>
            <person name="Olson B.J.S.C."/>
            <person name="Nozaki H."/>
            <person name="Durand P.M."/>
        </authorList>
    </citation>
    <scope>NUCLEOTIDE SEQUENCE [LARGE SCALE GENOMIC DNA]</scope>
    <source>
        <strain evidence="3 4">NIES-571</strain>
    </source>
</reference>
<keyword evidence="2" id="KW-0812">Transmembrane</keyword>
<evidence type="ECO:0000256" key="2">
    <source>
        <dbReference type="SAM" id="Phobius"/>
    </source>
</evidence>
<accession>A0A2J7ZRW9</accession>
<dbReference type="OrthoDB" id="559055at2759"/>
<organism evidence="3 4">
    <name type="scientific">Tetrabaena socialis</name>
    <dbReference type="NCBI Taxonomy" id="47790"/>
    <lineage>
        <taxon>Eukaryota</taxon>
        <taxon>Viridiplantae</taxon>
        <taxon>Chlorophyta</taxon>
        <taxon>core chlorophytes</taxon>
        <taxon>Chlorophyceae</taxon>
        <taxon>CS clade</taxon>
        <taxon>Chlamydomonadales</taxon>
        <taxon>Tetrabaenaceae</taxon>
        <taxon>Tetrabaena</taxon>
    </lineage>
</organism>
<sequence>MTTRELLSFGQGPLPSGVLSVIPENDTPTGGHSLPAQRVQLVGRGVNAPPELLDLRGPDGSWGARPIMPMAYGDVFIQGETVDASRVYPGDSSGNSGAYPGGSSSGQFLGGGFQTGGSSSGQFLGGGLQTGGSSSGQFLEGDVMAGSSSSSQFPGGDIQTTVGSSGGSGRFSGGVPTDARGAGLLEPPAHLAASVDSPPDIPPSMHEGRRLVDLSMPSPPPGSRYTMITWWQLSDKLSSGPAVVLAPGQQLSLSNLVLFLADLSLPLGASPNLPSLALSLLFDVPAGARLELTDVVIVLSPSDLESAMLSICSLSATDAFPYSPGVAVEGGIVRLIDHRSTIDGTAGAGGEVHWTNVTLTCLGFGILQPPCAACSVATVKELTGAMGTLESTWGPVYLSITADLALPTDGSWEQLVNLGYSSTPKGWVGLQAVGMQGPFRVYGSSSSTGENLVSGPDEPPLQLRVLRCTLVIPDPELAFLVRAAAASASGQGAPNLTALFPSDGPLVSSYDYSRGVLVLAEARWYGVYGTDVTVSYKLPDDAPHGAKLLSYPPLLLPYQELADLNINIELDFSPPPSPSGPAVPAAPDHTPVDGSNDAWFPGTAAGLQPDSKRPGWLVPVVAAVSAVGGVAALAAAVWGGFALAARRRWRRCSSDNINPKDDGIGGGGGVHCRPEDDNSAQPQAQAATDAEGIDILIAPKAGAGGGMHGAKSLAHARGSDRINSATGGSSSVMPGSSNDSRGLMELAVQAAIAAAMAAGTCSRVRQLPLLSDRCGGGGAGPEERTGVGLSQEAAAIECSSTHASIAAVGGLGAELV</sequence>
<keyword evidence="2" id="KW-0472">Membrane</keyword>
<name>A0A2J7ZRW9_9CHLO</name>
<dbReference type="Proteomes" id="UP000236333">
    <property type="component" value="Unassembled WGS sequence"/>
</dbReference>
<feature type="transmembrane region" description="Helical" evidence="2">
    <location>
        <begin position="616"/>
        <end position="644"/>
    </location>
</feature>
<comment type="caution">
    <text evidence="3">The sequence shown here is derived from an EMBL/GenBank/DDBJ whole genome shotgun (WGS) entry which is preliminary data.</text>
</comment>
<dbReference type="AlphaFoldDB" id="A0A2J7ZRW9"/>
<keyword evidence="4" id="KW-1185">Reference proteome</keyword>
<evidence type="ECO:0000256" key="1">
    <source>
        <dbReference type="SAM" id="MobiDB-lite"/>
    </source>
</evidence>
<evidence type="ECO:0000313" key="3">
    <source>
        <dbReference type="EMBL" id="PNH03005.1"/>
    </source>
</evidence>
<evidence type="ECO:0000313" key="4">
    <source>
        <dbReference type="Proteomes" id="UP000236333"/>
    </source>
</evidence>
<dbReference type="EMBL" id="PGGS01000563">
    <property type="protein sequence ID" value="PNH03005.1"/>
    <property type="molecule type" value="Genomic_DNA"/>
</dbReference>
<feature type="region of interest" description="Disordered" evidence="1">
    <location>
        <begin position="87"/>
        <end position="184"/>
    </location>
</feature>
<feature type="compositionally biased region" description="Polar residues" evidence="1">
    <location>
        <begin position="146"/>
        <end position="162"/>
    </location>
</feature>